<gene>
    <name evidence="7" type="ORF">A2304_00940</name>
</gene>
<evidence type="ECO:0000256" key="4">
    <source>
        <dbReference type="ARBA" id="ARBA00023027"/>
    </source>
</evidence>
<sequence length="471" mass="51268">MAINRLCVFGGSLNPPHETHVEAATRASRRFDRTRVVICGIRPTKGSNNAVDPAHRANMARIAFGDIPEVELDLDDLERDEFLRTTDLDRLWKKRLGDGWEVWHMIGSDLIVGGASGRSEIQMSWKDGARVWNELNFVIVPREGYPFTEADLPPHREVLDGTGRSDASSDARLAFARGDTAPPGVPPRVAAYVVRFGLYSAAPGAKRFGRLTLPRNPNLLVIPAGENERARAIMNEVNPHGANDPDAVVAIGGDGHMLDVIGSVQPGIPIIGINAGHRGFLLNELTGEEFNAHVASGQPFDTHLLSKVEVEFRLPDGTWDPKKRYAFNDAWLERDSTQTAWIRVVAEGQNRHEIPCLACDTVLVSTPAGSTAYARAMGAPPQLIDTPVLLIAASAVADPVGWHHAMVPDDSTVTFRVLDPAKRPVRAVIDGIPYGPCIEMRVRRSRVESVELAFLPGSSLGAKIAALQFPS</sequence>
<dbReference type="InterPro" id="IPR017438">
    <property type="entry name" value="ATP-NAD_kinase_N"/>
</dbReference>
<dbReference type="GO" id="GO:0006741">
    <property type="term" value="P:NADP+ biosynthetic process"/>
    <property type="evidence" value="ECO:0007669"/>
    <property type="project" value="InterPro"/>
</dbReference>
<evidence type="ECO:0000313" key="7">
    <source>
        <dbReference type="EMBL" id="OGL98060.1"/>
    </source>
</evidence>
<dbReference type="InterPro" id="IPR014729">
    <property type="entry name" value="Rossmann-like_a/b/a_fold"/>
</dbReference>
<protein>
    <recommendedName>
        <fullName evidence="6">Cytidyltransferase-like domain-containing protein</fullName>
    </recommendedName>
</protein>
<dbReference type="GO" id="GO:0051287">
    <property type="term" value="F:NAD binding"/>
    <property type="evidence" value="ECO:0007669"/>
    <property type="project" value="UniProtKB-ARBA"/>
</dbReference>
<keyword evidence="1" id="KW-0808">Transferase</keyword>
<evidence type="ECO:0000256" key="5">
    <source>
        <dbReference type="ARBA" id="ARBA00047925"/>
    </source>
</evidence>
<dbReference type="InterPro" id="IPR017437">
    <property type="entry name" value="ATP-NAD_kinase_PpnK-typ_C"/>
</dbReference>
<organism evidence="7 8">
    <name type="scientific">Candidatus Uhrbacteria bacterium RIFOXYB2_FULL_57_15</name>
    <dbReference type="NCBI Taxonomy" id="1802422"/>
    <lineage>
        <taxon>Bacteria</taxon>
        <taxon>Candidatus Uhriibacteriota</taxon>
    </lineage>
</organism>
<proteinExistence type="predicted"/>
<evidence type="ECO:0000256" key="2">
    <source>
        <dbReference type="ARBA" id="ARBA00022777"/>
    </source>
</evidence>
<dbReference type="InterPro" id="IPR002504">
    <property type="entry name" value="NADK"/>
</dbReference>
<evidence type="ECO:0000259" key="6">
    <source>
        <dbReference type="Pfam" id="PF01467"/>
    </source>
</evidence>
<dbReference type="Gene3D" id="3.40.50.620">
    <property type="entry name" value="HUPs"/>
    <property type="match status" value="1"/>
</dbReference>
<dbReference type="Gene3D" id="3.40.50.10330">
    <property type="entry name" value="Probable inorganic polyphosphate/atp-NAD kinase, domain 1"/>
    <property type="match status" value="1"/>
</dbReference>
<dbReference type="GO" id="GO:0019674">
    <property type="term" value="P:NAD+ metabolic process"/>
    <property type="evidence" value="ECO:0007669"/>
    <property type="project" value="InterPro"/>
</dbReference>
<name>A0A1F7W5N6_9BACT</name>
<dbReference type="GO" id="GO:0005524">
    <property type="term" value="F:ATP binding"/>
    <property type="evidence" value="ECO:0007669"/>
    <property type="project" value="UniProtKB-ARBA"/>
</dbReference>
<dbReference type="EMBL" id="MGFE01000025">
    <property type="protein sequence ID" value="OGL98060.1"/>
    <property type="molecule type" value="Genomic_DNA"/>
</dbReference>
<evidence type="ECO:0000313" key="8">
    <source>
        <dbReference type="Proteomes" id="UP000176501"/>
    </source>
</evidence>
<dbReference type="Gene3D" id="2.60.200.30">
    <property type="entry name" value="Probable inorganic polyphosphate/atp-NAD kinase, domain 2"/>
    <property type="match status" value="1"/>
</dbReference>
<dbReference type="Pfam" id="PF01467">
    <property type="entry name" value="CTP_transf_like"/>
    <property type="match status" value="1"/>
</dbReference>
<evidence type="ECO:0000256" key="3">
    <source>
        <dbReference type="ARBA" id="ARBA00022857"/>
    </source>
</evidence>
<dbReference type="AlphaFoldDB" id="A0A1F7W5N6"/>
<dbReference type="PANTHER" id="PTHR20275:SF0">
    <property type="entry name" value="NAD KINASE"/>
    <property type="match status" value="1"/>
</dbReference>
<dbReference type="SUPFAM" id="SSF111331">
    <property type="entry name" value="NAD kinase/diacylglycerol kinase-like"/>
    <property type="match status" value="1"/>
</dbReference>
<dbReference type="InterPro" id="IPR004821">
    <property type="entry name" value="Cyt_trans-like"/>
</dbReference>
<accession>A0A1F7W5N6</accession>
<reference evidence="7 8" key="1">
    <citation type="journal article" date="2016" name="Nat. Commun.">
        <title>Thousands of microbial genomes shed light on interconnected biogeochemical processes in an aquifer system.</title>
        <authorList>
            <person name="Anantharaman K."/>
            <person name="Brown C.T."/>
            <person name="Hug L.A."/>
            <person name="Sharon I."/>
            <person name="Castelle C.J."/>
            <person name="Probst A.J."/>
            <person name="Thomas B.C."/>
            <person name="Singh A."/>
            <person name="Wilkins M.J."/>
            <person name="Karaoz U."/>
            <person name="Brodie E.L."/>
            <person name="Williams K.H."/>
            <person name="Hubbard S.S."/>
            <person name="Banfield J.F."/>
        </authorList>
    </citation>
    <scope>NUCLEOTIDE SEQUENCE [LARGE SCALE GENOMIC DNA]</scope>
</reference>
<comment type="caution">
    <text evidence="7">The sequence shown here is derived from an EMBL/GenBank/DDBJ whole genome shotgun (WGS) entry which is preliminary data.</text>
</comment>
<keyword evidence="3" id="KW-0521">NADP</keyword>
<keyword evidence="4" id="KW-0520">NAD</keyword>
<keyword evidence="2" id="KW-0418">Kinase</keyword>
<comment type="catalytic activity">
    <reaction evidence="5">
        <text>NAD(+) + ATP = ADP + NADP(+) + H(+)</text>
        <dbReference type="Rhea" id="RHEA:18629"/>
        <dbReference type="ChEBI" id="CHEBI:15378"/>
        <dbReference type="ChEBI" id="CHEBI:30616"/>
        <dbReference type="ChEBI" id="CHEBI:57540"/>
        <dbReference type="ChEBI" id="CHEBI:58349"/>
        <dbReference type="ChEBI" id="CHEBI:456216"/>
        <dbReference type="EC" id="2.7.1.23"/>
    </reaction>
</comment>
<dbReference type="GO" id="GO:0003951">
    <property type="term" value="F:NAD+ kinase activity"/>
    <property type="evidence" value="ECO:0007669"/>
    <property type="project" value="UniProtKB-EC"/>
</dbReference>
<feature type="domain" description="Cytidyltransferase-like" evidence="6">
    <location>
        <begin position="8"/>
        <end position="143"/>
    </location>
</feature>
<dbReference type="Pfam" id="PF01513">
    <property type="entry name" value="NAD_kinase"/>
    <property type="match status" value="1"/>
</dbReference>
<evidence type="ECO:0000256" key="1">
    <source>
        <dbReference type="ARBA" id="ARBA00022679"/>
    </source>
</evidence>
<dbReference type="Proteomes" id="UP000176501">
    <property type="component" value="Unassembled WGS sequence"/>
</dbReference>
<dbReference type="InterPro" id="IPR016064">
    <property type="entry name" value="NAD/diacylglycerol_kinase_sf"/>
</dbReference>
<dbReference type="PANTHER" id="PTHR20275">
    <property type="entry name" value="NAD KINASE"/>
    <property type="match status" value="1"/>
</dbReference>
<dbReference type="SUPFAM" id="SSF52374">
    <property type="entry name" value="Nucleotidylyl transferase"/>
    <property type="match status" value="1"/>
</dbReference>